<protein>
    <recommendedName>
        <fullName evidence="3">Leucine-rich repeat domain-containing protein</fullName>
    </recommendedName>
</protein>
<accession>A0ABX4EK91</accession>
<sequence>MCGYTFIGCSGLTSVTISNSMTSIGRQAFSVCYGLTSVTIGNNMTKLVDTAYYTSQHILQYQPTFNIVRYIPLRHVQQKRDFEFYGQEPS</sequence>
<proteinExistence type="predicted"/>
<gene>
    <name evidence="1" type="ORF">CIK91_06395</name>
</gene>
<dbReference type="Pfam" id="PF13306">
    <property type="entry name" value="LRR_5"/>
    <property type="match status" value="1"/>
</dbReference>
<keyword evidence="2" id="KW-1185">Reference proteome</keyword>
<evidence type="ECO:0000313" key="2">
    <source>
        <dbReference type="Proteomes" id="UP000216189"/>
    </source>
</evidence>
<comment type="caution">
    <text evidence="1">The sequence shown here is derived from an EMBL/GenBank/DDBJ whole genome shotgun (WGS) entry which is preliminary data.</text>
</comment>
<dbReference type="RefSeq" id="WP_094448369.1">
    <property type="nucleotide sequence ID" value="NZ_CP091798.1"/>
</dbReference>
<dbReference type="GeneID" id="96768625"/>
<evidence type="ECO:0000313" key="1">
    <source>
        <dbReference type="EMBL" id="OYP55952.1"/>
    </source>
</evidence>
<evidence type="ECO:0008006" key="3">
    <source>
        <dbReference type="Google" id="ProtNLM"/>
    </source>
</evidence>
<organism evidence="1 2">
    <name type="scientific">Segatella bryantii</name>
    <name type="common">Prevotella bryantii</name>
    <dbReference type="NCBI Taxonomy" id="77095"/>
    <lineage>
        <taxon>Bacteria</taxon>
        <taxon>Pseudomonadati</taxon>
        <taxon>Bacteroidota</taxon>
        <taxon>Bacteroidia</taxon>
        <taxon>Bacteroidales</taxon>
        <taxon>Prevotellaceae</taxon>
        <taxon>Segatella</taxon>
    </lineage>
</organism>
<name>A0ABX4EK91_SEGBR</name>
<dbReference type="InterPro" id="IPR026906">
    <property type="entry name" value="LRR_5"/>
</dbReference>
<dbReference type="Proteomes" id="UP000216189">
    <property type="component" value="Unassembled WGS sequence"/>
</dbReference>
<dbReference type="Gene3D" id="3.80.10.10">
    <property type="entry name" value="Ribonuclease Inhibitor"/>
    <property type="match status" value="1"/>
</dbReference>
<dbReference type="EMBL" id="NPJF01000026">
    <property type="protein sequence ID" value="OYP55952.1"/>
    <property type="molecule type" value="Genomic_DNA"/>
</dbReference>
<reference evidence="1 2" key="1">
    <citation type="submission" date="2017-08" db="EMBL/GenBank/DDBJ databases">
        <title>Comparative genomics of non-oral Prevotella species.</title>
        <authorList>
            <person name="Accetto T."/>
            <person name="Nograsek B."/>
            <person name="Avgustin G."/>
        </authorList>
    </citation>
    <scope>NUCLEOTIDE SEQUENCE [LARGE SCALE GENOMIC DNA]</scope>
    <source>
        <strain evidence="1 2">TC1-1</strain>
    </source>
</reference>
<dbReference type="InterPro" id="IPR032675">
    <property type="entry name" value="LRR_dom_sf"/>
</dbReference>